<dbReference type="PANTHER" id="PTHR11439">
    <property type="entry name" value="GAG-POL-RELATED RETROTRANSPOSON"/>
    <property type="match status" value="1"/>
</dbReference>
<dbReference type="CDD" id="cd09272">
    <property type="entry name" value="RNase_HI_RT_Ty1"/>
    <property type="match status" value="1"/>
</dbReference>
<evidence type="ECO:0000256" key="1">
    <source>
        <dbReference type="SAM" id="MobiDB-lite"/>
    </source>
</evidence>
<organism evidence="3 4">
    <name type="scientific">Paspalum notatum var. saurae</name>
    <dbReference type="NCBI Taxonomy" id="547442"/>
    <lineage>
        <taxon>Eukaryota</taxon>
        <taxon>Viridiplantae</taxon>
        <taxon>Streptophyta</taxon>
        <taxon>Embryophyta</taxon>
        <taxon>Tracheophyta</taxon>
        <taxon>Spermatophyta</taxon>
        <taxon>Magnoliopsida</taxon>
        <taxon>Liliopsida</taxon>
        <taxon>Poales</taxon>
        <taxon>Poaceae</taxon>
        <taxon>PACMAD clade</taxon>
        <taxon>Panicoideae</taxon>
        <taxon>Andropogonodae</taxon>
        <taxon>Paspaleae</taxon>
        <taxon>Paspalinae</taxon>
        <taxon>Paspalum</taxon>
    </lineage>
</organism>
<feature type="domain" description="Reverse transcriptase Ty1/copia-type" evidence="2">
    <location>
        <begin position="39"/>
        <end position="278"/>
    </location>
</feature>
<feature type="region of interest" description="Disordered" evidence="1">
    <location>
        <begin position="275"/>
        <end position="295"/>
    </location>
</feature>
<feature type="compositionally biased region" description="Polar residues" evidence="1">
    <location>
        <begin position="275"/>
        <end position="288"/>
    </location>
</feature>
<proteinExistence type="predicted"/>
<dbReference type="EMBL" id="CP144754">
    <property type="protein sequence ID" value="WVZ95801.1"/>
    <property type="molecule type" value="Genomic_DNA"/>
</dbReference>
<dbReference type="SUPFAM" id="SSF56672">
    <property type="entry name" value="DNA/RNA polymerases"/>
    <property type="match status" value="1"/>
</dbReference>
<dbReference type="AlphaFoldDB" id="A0AAQ3XFC3"/>
<protein>
    <recommendedName>
        <fullName evidence="2">Reverse transcriptase Ty1/copia-type domain-containing protein</fullName>
    </recommendedName>
</protein>
<gene>
    <name evidence="3" type="ORF">U9M48_041519</name>
</gene>
<evidence type="ECO:0000259" key="2">
    <source>
        <dbReference type="Pfam" id="PF07727"/>
    </source>
</evidence>
<dbReference type="InterPro" id="IPR043502">
    <property type="entry name" value="DNA/RNA_pol_sf"/>
</dbReference>
<reference evidence="3 4" key="1">
    <citation type="submission" date="2024-02" db="EMBL/GenBank/DDBJ databases">
        <title>High-quality chromosome-scale genome assembly of Pensacola bahiagrass (Paspalum notatum Flugge var. saurae).</title>
        <authorList>
            <person name="Vega J.M."/>
            <person name="Podio M."/>
            <person name="Orjuela J."/>
            <person name="Siena L.A."/>
            <person name="Pessino S.C."/>
            <person name="Combes M.C."/>
            <person name="Mariac C."/>
            <person name="Albertini E."/>
            <person name="Pupilli F."/>
            <person name="Ortiz J.P.A."/>
            <person name="Leblanc O."/>
        </authorList>
    </citation>
    <scope>NUCLEOTIDE SEQUENCE [LARGE SCALE GENOMIC DNA]</scope>
    <source>
        <strain evidence="3">R1</strain>
        <tissue evidence="3">Leaf</tissue>
    </source>
</reference>
<evidence type="ECO:0000313" key="4">
    <source>
        <dbReference type="Proteomes" id="UP001341281"/>
    </source>
</evidence>
<dbReference type="Proteomes" id="UP001341281">
    <property type="component" value="Chromosome 10"/>
</dbReference>
<accession>A0AAQ3XFC3</accession>
<name>A0AAQ3XFC3_PASNO</name>
<keyword evidence="4" id="KW-1185">Reference proteome</keyword>
<dbReference type="Pfam" id="PF07727">
    <property type="entry name" value="RVT_2"/>
    <property type="match status" value="1"/>
</dbReference>
<dbReference type="InterPro" id="IPR013103">
    <property type="entry name" value="RVT_2"/>
</dbReference>
<evidence type="ECO:0000313" key="3">
    <source>
        <dbReference type="EMBL" id="WVZ95801.1"/>
    </source>
</evidence>
<dbReference type="PANTHER" id="PTHR11439:SF524">
    <property type="entry name" value="RNA-DIRECTED DNA POLYMERASE, PROTEIN KINASE RLK-PELLE-DLSV FAMILY"/>
    <property type="match status" value="1"/>
</dbReference>
<sequence length="522" mass="57962">MDLSASAAISPIPRTYREALADPNWYSAMLDEYKALMANNTWSLVPRVAGANVVTGKWLFRHKLNPDGSLARYKARWVVRGCSQQAGVDYGETLSPVIKPATIRTVLSLAVSEDWPIHQLDVKNAFLHGTLTETVLAQQPSGFVGPSYPKHVCRLNKSLYGLKQAPRTWFLRFTNFLFTMGFHASKSDPSLFIQNKAGRIAYLLLYVDDIILTANSMTLLTSIINSLCCEFSMSPLQHFLGINVTRTAYGLFLSQDQYATDILECAKMVNCNPSNTPVDTKQKPSAQTGKPVPDGTEYRSLAGALQYLTLTRPDISFAVQQICLFMHDPRDTHMQLLKRVLLTMASLSPSHPVIVLLPTLTPIGRGVRTPVARHLGTGVFLGDNIVAWSSKQQQTVSRSSAEAEYRGVANAVAELCWLRQLVTELHRPPKESSIVYCDNVSTMYMHVAEPNASSTHQTCRDIPTCTSYGTELLLATSKSYTFHQLFSSRMSSRRDCQDRCLKISVPAYTCNHLQAEGGLLDE</sequence>